<dbReference type="EMBL" id="RJVG01000003">
    <property type="protein sequence ID" value="ROR29217.1"/>
    <property type="molecule type" value="Genomic_DNA"/>
</dbReference>
<comment type="caution">
    <text evidence="2">The sequence shown here is derived from an EMBL/GenBank/DDBJ whole genome shotgun (WGS) entry which is preliminary data.</text>
</comment>
<dbReference type="RefSeq" id="WP_123608669.1">
    <property type="nucleotide sequence ID" value="NZ_RJVG01000003.1"/>
</dbReference>
<evidence type="ECO:0000313" key="2">
    <source>
        <dbReference type="EMBL" id="ROR29217.1"/>
    </source>
</evidence>
<evidence type="ECO:0000256" key="1">
    <source>
        <dbReference type="SAM" id="Phobius"/>
    </source>
</evidence>
<feature type="transmembrane region" description="Helical" evidence="1">
    <location>
        <begin position="7"/>
        <end position="26"/>
    </location>
</feature>
<dbReference type="OrthoDB" id="1112363at2"/>
<sequence>MKKFLHFGIVASVYIFIYVICRQFFFIGKPYHLYTPDWTAKNILLIAAIISTAPALIGWKRYPYITVGFYSFGIVLGELFGSQMVVMDHNLPPMPYHYGFAWCIGTYAIGCVIGLMIEKITRSRSVKEDPKWI</sequence>
<keyword evidence="1" id="KW-1133">Transmembrane helix</keyword>
<organism evidence="2 3">
    <name type="scientific">Mobilisporobacter senegalensis</name>
    <dbReference type="NCBI Taxonomy" id="1329262"/>
    <lineage>
        <taxon>Bacteria</taxon>
        <taxon>Bacillati</taxon>
        <taxon>Bacillota</taxon>
        <taxon>Clostridia</taxon>
        <taxon>Lachnospirales</taxon>
        <taxon>Lachnospiraceae</taxon>
        <taxon>Mobilisporobacter</taxon>
    </lineage>
</organism>
<feature type="transmembrane region" description="Helical" evidence="1">
    <location>
        <begin position="38"/>
        <end position="57"/>
    </location>
</feature>
<reference evidence="2 3" key="1">
    <citation type="submission" date="2018-11" db="EMBL/GenBank/DDBJ databases">
        <title>Genomic Encyclopedia of Type Strains, Phase IV (KMG-IV): sequencing the most valuable type-strain genomes for metagenomic binning, comparative biology and taxonomic classification.</title>
        <authorList>
            <person name="Goeker M."/>
        </authorList>
    </citation>
    <scope>NUCLEOTIDE SEQUENCE [LARGE SCALE GENOMIC DNA]</scope>
    <source>
        <strain evidence="2 3">DSM 26537</strain>
    </source>
</reference>
<proteinExistence type="predicted"/>
<evidence type="ECO:0000313" key="3">
    <source>
        <dbReference type="Proteomes" id="UP000273083"/>
    </source>
</evidence>
<protein>
    <submittedName>
        <fullName evidence="2">Uncharacterized protein</fullName>
    </submittedName>
</protein>
<keyword evidence="1" id="KW-0812">Transmembrane</keyword>
<name>A0A3N1XWA6_9FIRM</name>
<feature type="transmembrane region" description="Helical" evidence="1">
    <location>
        <begin position="98"/>
        <end position="117"/>
    </location>
</feature>
<gene>
    <name evidence="2" type="ORF">EDD66_103153</name>
</gene>
<dbReference type="Proteomes" id="UP000273083">
    <property type="component" value="Unassembled WGS sequence"/>
</dbReference>
<keyword evidence="1" id="KW-0472">Membrane</keyword>
<dbReference type="AlphaFoldDB" id="A0A3N1XWA6"/>
<feature type="transmembrane region" description="Helical" evidence="1">
    <location>
        <begin position="64"/>
        <end position="86"/>
    </location>
</feature>
<accession>A0A3N1XWA6</accession>
<keyword evidence="3" id="KW-1185">Reference proteome</keyword>